<comment type="caution">
    <text evidence="2">The sequence shown here is derived from an EMBL/GenBank/DDBJ whole genome shotgun (WGS) entry which is preliminary data.</text>
</comment>
<evidence type="ECO:0000313" key="2">
    <source>
        <dbReference type="EMBL" id="KCZ99261.1"/>
    </source>
</evidence>
<dbReference type="RefSeq" id="WP_035596093.1">
    <property type="nucleotide sequence ID" value="NZ_ARYM01000006.1"/>
</dbReference>
<keyword evidence="1" id="KW-0732">Signal</keyword>
<protein>
    <recommendedName>
        <fullName evidence="4">Lipoprotein</fullName>
    </recommendedName>
</protein>
<dbReference type="PATRIC" id="fig|1280954.3.peg.1382"/>
<evidence type="ECO:0000256" key="1">
    <source>
        <dbReference type="SAM" id="SignalP"/>
    </source>
</evidence>
<gene>
    <name evidence="2" type="ORF">HPO_06818</name>
</gene>
<dbReference type="eggNOG" id="ENOG5033FRS">
    <property type="taxonomic scope" value="Bacteria"/>
</dbReference>
<accession>A0A062VI89</accession>
<sequence length="163" mass="16876">MIRLLSIAFIAGCLAGCASAPEANKPAGSPVAAMGSPLAEVPVEGLPPQKLAAGECGLFLWGMAAPRRFTFFTKAATGEALVLHNGASHKLIVTDTNAEVFGQFFTETQYLSADGTWSVNLSLKPGEMLEGGQRVDSGRLVTTGADGWETVLPVTGVRACIPG</sequence>
<dbReference type="STRING" id="1280954.HPO_06818"/>
<name>A0A062VI89_9PROT</name>
<dbReference type="EMBL" id="ARYM01000006">
    <property type="protein sequence ID" value="KCZ99261.1"/>
    <property type="molecule type" value="Genomic_DNA"/>
</dbReference>
<reference evidence="2 3" key="1">
    <citation type="journal article" date="2014" name="Antonie Van Leeuwenhoek">
        <title>Hyphomonas beringensis sp. nov. and Hyphomonas chukchiensis sp. nov., isolated from surface seawater of the Bering Sea and Chukchi Sea.</title>
        <authorList>
            <person name="Li C."/>
            <person name="Lai Q."/>
            <person name="Li G."/>
            <person name="Dong C."/>
            <person name="Wang J."/>
            <person name="Liao Y."/>
            <person name="Shao Z."/>
        </authorList>
    </citation>
    <scope>NUCLEOTIDE SEQUENCE [LARGE SCALE GENOMIC DNA]</scope>
    <source>
        <strain evidence="2 3">PS728</strain>
    </source>
</reference>
<dbReference type="AlphaFoldDB" id="A0A062VI89"/>
<keyword evidence="3" id="KW-1185">Reference proteome</keyword>
<dbReference type="OrthoDB" id="7618985at2"/>
<feature type="chain" id="PRO_5001619790" description="Lipoprotein" evidence="1">
    <location>
        <begin position="21"/>
        <end position="163"/>
    </location>
</feature>
<organism evidence="2 3">
    <name type="scientific">Hyphomonas polymorpha PS728</name>
    <dbReference type="NCBI Taxonomy" id="1280954"/>
    <lineage>
        <taxon>Bacteria</taxon>
        <taxon>Pseudomonadati</taxon>
        <taxon>Pseudomonadota</taxon>
        <taxon>Alphaproteobacteria</taxon>
        <taxon>Hyphomonadales</taxon>
        <taxon>Hyphomonadaceae</taxon>
        <taxon>Hyphomonas</taxon>
    </lineage>
</organism>
<evidence type="ECO:0008006" key="4">
    <source>
        <dbReference type="Google" id="ProtNLM"/>
    </source>
</evidence>
<dbReference type="Proteomes" id="UP000027100">
    <property type="component" value="Unassembled WGS sequence"/>
</dbReference>
<feature type="signal peptide" evidence="1">
    <location>
        <begin position="1"/>
        <end position="20"/>
    </location>
</feature>
<proteinExistence type="predicted"/>
<evidence type="ECO:0000313" key="3">
    <source>
        <dbReference type="Proteomes" id="UP000027100"/>
    </source>
</evidence>